<comment type="caution">
    <text evidence="1">The sequence shown here is derived from an EMBL/GenBank/DDBJ whole genome shotgun (WGS) entry which is preliminary data.</text>
</comment>
<gene>
    <name evidence="1" type="ORF">CgunFtcFv8_001529</name>
</gene>
<keyword evidence="2" id="KW-1185">Reference proteome</keyword>
<reference evidence="1 2" key="1">
    <citation type="journal article" date="2023" name="Mol. Biol. Evol.">
        <title>Genomics of Secondarily Temperate Adaptation in the Only Non-Antarctic Icefish.</title>
        <authorList>
            <person name="Rivera-Colon A.G."/>
            <person name="Rayamajhi N."/>
            <person name="Minhas B.F."/>
            <person name="Madrigal G."/>
            <person name="Bilyk K.T."/>
            <person name="Yoon V."/>
            <person name="Hune M."/>
            <person name="Gregory S."/>
            <person name="Cheng C.H.C."/>
            <person name="Catchen J.M."/>
        </authorList>
    </citation>
    <scope>NUCLEOTIDE SEQUENCE [LARGE SCALE GENOMIC DNA]</scope>
    <source>
        <tissue evidence="1">White muscle</tissue>
    </source>
</reference>
<dbReference type="AlphaFoldDB" id="A0AAN8CJZ8"/>
<proteinExistence type="predicted"/>
<protein>
    <submittedName>
        <fullName evidence="1">Uncharacterized protein</fullName>
    </submittedName>
</protein>
<dbReference type="EMBL" id="JAURVH010001530">
    <property type="protein sequence ID" value="KAK5905581.1"/>
    <property type="molecule type" value="Genomic_DNA"/>
</dbReference>
<evidence type="ECO:0000313" key="2">
    <source>
        <dbReference type="Proteomes" id="UP001331515"/>
    </source>
</evidence>
<dbReference type="Proteomes" id="UP001331515">
    <property type="component" value="Unassembled WGS sequence"/>
</dbReference>
<evidence type="ECO:0000313" key="1">
    <source>
        <dbReference type="EMBL" id="KAK5905581.1"/>
    </source>
</evidence>
<accession>A0AAN8CJZ8</accession>
<organism evidence="1 2">
    <name type="scientific">Champsocephalus gunnari</name>
    <name type="common">Mackerel icefish</name>
    <dbReference type="NCBI Taxonomy" id="52237"/>
    <lineage>
        <taxon>Eukaryota</taxon>
        <taxon>Metazoa</taxon>
        <taxon>Chordata</taxon>
        <taxon>Craniata</taxon>
        <taxon>Vertebrata</taxon>
        <taxon>Euteleostomi</taxon>
        <taxon>Actinopterygii</taxon>
        <taxon>Neopterygii</taxon>
        <taxon>Teleostei</taxon>
        <taxon>Neoteleostei</taxon>
        <taxon>Acanthomorphata</taxon>
        <taxon>Eupercaria</taxon>
        <taxon>Perciformes</taxon>
        <taxon>Notothenioidei</taxon>
        <taxon>Channichthyidae</taxon>
        <taxon>Champsocephalus</taxon>
    </lineage>
</organism>
<name>A0AAN8CJZ8_CHAGU</name>
<sequence>MPGGNESLLPAGVFALDSTLEDLRLTPRSRSDGYHQHERRITKKVHISHRSPNVNLSWTTANGSTELQEL</sequence>